<feature type="binding site" evidence="10">
    <location>
        <position position="10"/>
    </location>
    <ligand>
        <name>Mg(2+)</name>
        <dbReference type="ChEBI" id="CHEBI:18420"/>
    </ligand>
</feature>
<evidence type="ECO:0000256" key="9">
    <source>
        <dbReference type="ARBA" id="ARBA00023277"/>
    </source>
</evidence>
<dbReference type="GO" id="GO:0005975">
    <property type="term" value="P:carbohydrate metabolic process"/>
    <property type="evidence" value="ECO:0007669"/>
    <property type="project" value="InterPro"/>
</dbReference>
<dbReference type="InterPro" id="IPR050155">
    <property type="entry name" value="HAD-like_hydrolase_sf"/>
</dbReference>
<dbReference type="GO" id="GO:0046872">
    <property type="term" value="F:metal ion binding"/>
    <property type="evidence" value="ECO:0007669"/>
    <property type="project" value="UniProtKB-KW"/>
</dbReference>
<dbReference type="GO" id="GO:0046295">
    <property type="term" value="P:glycolate biosynthetic process"/>
    <property type="evidence" value="ECO:0007669"/>
    <property type="project" value="UniProtKB-UniRule"/>
</dbReference>
<dbReference type="OrthoDB" id="9793014at2"/>
<comment type="pathway">
    <text evidence="3 10">Organic acid metabolism; glycolate biosynthesis; glycolate from 2-phosphoglycolate: step 1/1.</text>
</comment>
<keyword evidence="8 10" id="KW-0460">Magnesium</keyword>
<dbReference type="SFLD" id="SFLDG01129">
    <property type="entry name" value="C1.5:_HAD__Beta-PGM__Phosphata"/>
    <property type="match status" value="1"/>
</dbReference>
<dbReference type="HAMAP" id="MF_00495">
    <property type="entry name" value="GPH_hydrolase_bact"/>
    <property type="match status" value="1"/>
</dbReference>
<dbReference type="InterPro" id="IPR041492">
    <property type="entry name" value="HAD_2"/>
</dbReference>
<dbReference type="Gene3D" id="3.40.50.1000">
    <property type="entry name" value="HAD superfamily/HAD-like"/>
    <property type="match status" value="1"/>
</dbReference>
<dbReference type="SUPFAM" id="SSF56784">
    <property type="entry name" value="HAD-like"/>
    <property type="match status" value="1"/>
</dbReference>
<comment type="cofactor">
    <cofactor evidence="2 10">
        <name>Mg(2+)</name>
        <dbReference type="ChEBI" id="CHEBI:18420"/>
    </cofactor>
</comment>
<comment type="function">
    <text evidence="10">Specifically catalyzes the dephosphorylation of 2-phosphoglycolate. Is involved in the dissimilation of the intracellular 2-phosphoglycolate formed during the DNA repair of 3'-phosphoglycolate ends, a major class of DNA lesions induced by oxidative stress.</text>
</comment>
<evidence type="ECO:0000256" key="7">
    <source>
        <dbReference type="ARBA" id="ARBA00022801"/>
    </source>
</evidence>
<dbReference type="NCBIfam" id="TIGR01549">
    <property type="entry name" value="HAD-SF-IA-v1"/>
    <property type="match status" value="1"/>
</dbReference>
<proteinExistence type="inferred from homology"/>
<dbReference type="Gene3D" id="1.10.150.240">
    <property type="entry name" value="Putative phosphatase, domain 2"/>
    <property type="match status" value="1"/>
</dbReference>
<feature type="binding site" evidence="10">
    <location>
        <position position="8"/>
    </location>
    <ligand>
        <name>Mg(2+)</name>
        <dbReference type="ChEBI" id="CHEBI:18420"/>
    </ligand>
</feature>
<dbReference type="GO" id="GO:0006281">
    <property type="term" value="P:DNA repair"/>
    <property type="evidence" value="ECO:0007669"/>
    <property type="project" value="TreeGrafter"/>
</dbReference>
<dbReference type="PANTHER" id="PTHR43434">
    <property type="entry name" value="PHOSPHOGLYCOLATE PHOSPHATASE"/>
    <property type="match status" value="1"/>
</dbReference>
<keyword evidence="7 10" id="KW-0378">Hydrolase</keyword>
<evidence type="ECO:0000256" key="6">
    <source>
        <dbReference type="ARBA" id="ARBA00022723"/>
    </source>
</evidence>
<dbReference type="InterPro" id="IPR037512">
    <property type="entry name" value="PGPase_prok"/>
</dbReference>
<dbReference type="GO" id="GO:0008967">
    <property type="term" value="F:phosphoglycolate phosphatase activity"/>
    <property type="evidence" value="ECO:0007669"/>
    <property type="project" value="UniProtKB-UniRule"/>
</dbReference>
<evidence type="ECO:0000313" key="11">
    <source>
        <dbReference type="EMBL" id="SMX36630.1"/>
    </source>
</evidence>
<dbReference type="GO" id="GO:0005829">
    <property type="term" value="C:cytosol"/>
    <property type="evidence" value="ECO:0007669"/>
    <property type="project" value="TreeGrafter"/>
</dbReference>
<dbReference type="NCBIfam" id="TIGR01449">
    <property type="entry name" value="PGP_bact"/>
    <property type="match status" value="1"/>
</dbReference>
<comment type="similarity">
    <text evidence="4 10">Belongs to the HAD-like hydrolase superfamily. CbbY/CbbZ/Gph/YieH family.</text>
</comment>
<evidence type="ECO:0000256" key="2">
    <source>
        <dbReference type="ARBA" id="ARBA00001946"/>
    </source>
</evidence>
<dbReference type="Pfam" id="PF13419">
    <property type="entry name" value="HAD_2"/>
    <property type="match status" value="1"/>
</dbReference>
<protein>
    <recommendedName>
        <fullName evidence="5 10">Phosphoglycolate phosphatase</fullName>
        <shortName evidence="10">PGP</shortName>
        <shortName evidence="10">PGPase</shortName>
        <ecNumber evidence="5 10">3.1.3.18</ecNumber>
    </recommendedName>
</protein>
<dbReference type="RefSeq" id="WP_093962890.1">
    <property type="nucleotide sequence ID" value="NZ_FXYG01000001.1"/>
</dbReference>
<gene>
    <name evidence="11" type="primary">gph_1</name>
    <name evidence="11" type="ORF">RUA8715_01467</name>
</gene>
<reference evidence="12" key="1">
    <citation type="submission" date="2017-05" db="EMBL/GenBank/DDBJ databases">
        <authorList>
            <person name="Rodrigo-Torres L."/>
            <person name="Arahal R. D."/>
            <person name="Lucena T."/>
        </authorList>
    </citation>
    <scope>NUCLEOTIDE SEQUENCE [LARGE SCALE GENOMIC DNA]</scope>
    <source>
        <strain evidence="12">CECT 8715</strain>
    </source>
</reference>
<evidence type="ECO:0000256" key="3">
    <source>
        <dbReference type="ARBA" id="ARBA00004818"/>
    </source>
</evidence>
<evidence type="ECO:0000256" key="8">
    <source>
        <dbReference type="ARBA" id="ARBA00022842"/>
    </source>
</evidence>
<dbReference type="PANTHER" id="PTHR43434:SF1">
    <property type="entry name" value="PHOSPHOGLYCOLATE PHOSPHATASE"/>
    <property type="match status" value="1"/>
</dbReference>
<dbReference type="EC" id="3.1.3.18" evidence="5 10"/>
<dbReference type="InterPro" id="IPR006439">
    <property type="entry name" value="HAD-SF_hydro_IA"/>
</dbReference>
<dbReference type="InterPro" id="IPR036412">
    <property type="entry name" value="HAD-like_sf"/>
</dbReference>
<name>A0A238K166_9RHOB</name>
<dbReference type="EMBL" id="FXYG01000001">
    <property type="protein sequence ID" value="SMX36630.1"/>
    <property type="molecule type" value="Genomic_DNA"/>
</dbReference>
<dbReference type="SFLD" id="SFLDS00003">
    <property type="entry name" value="Haloacid_Dehalogenase"/>
    <property type="match status" value="1"/>
</dbReference>
<dbReference type="InterPro" id="IPR023198">
    <property type="entry name" value="PGP-like_dom2"/>
</dbReference>
<feature type="binding site" evidence="10">
    <location>
        <position position="167"/>
    </location>
    <ligand>
        <name>Mg(2+)</name>
        <dbReference type="ChEBI" id="CHEBI:18420"/>
    </ligand>
</feature>
<evidence type="ECO:0000256" key="1">
    <source>
        <dbReference type="ARBA" id="ARBA00000830"/>
    </source>
</evidence>
<keyword evidence="12" id="KW-1185">Reference proteome</keyword>
<comment type="catalytic activity">
    <reaction evidence="1 10">
        <text>2-phosphoglycolate + H2O = glycolate + phosphate</text>
        <dbReference type="Rhea" id="RHEA:14369"/>
        <dbReference type="ChEBI" id="CHEBI:15377"/>
        <dbReference type="ChEBI" id="CHEBI:29805"/>
        <dbReference type="ChEBI" id="CHEBI:43474"/>
        <dbReference type="ChEBI" id="CHEBI:58033"/>
        <dbReference type="EC" id="3.1.3.18"/>
    </reaction>
</comment>
<dbReference type="InterPro" id="IPR023214">
    <property type="entry name" value="HAD_sf"/>
</dbReference>
<evidence type="ECO:0000256" key="5">
    <source>
        <dbReference type="ARBA" id="ARBA00013078"/>
    </source>
</evidence>
<evidence type="ECO:0000313" key="12">
    <source>
        <dbReference type="Proteomes" id="UP000202485"/>
    </source>
</evidence>
<feature type="active site" description="Nucleophile" evidence="10">
    <location>
        <position position="8"/>
    </location>
</feature>
<sequence length="224" mass="23960">MTAAIVFDLDGTLVDSLADIAAAANRMLSDQGHAPLPEETIRGFVGNGLPKLVERVILHCGLSIESHSELTQGTLNHYNQASSATTRPYPSVKDALQRLRAADIALGVCTNKPEAPARHILEVLDLAQFFDVVIGGDTLKSRKPDPAHLSATFEALGTNDACVFVGDSEVDAETAQRAQVPFLLYSEGYRKSPVSELPHLASFDDFARLPDLALRIIGLSGTGL</sequence>
<evidence type="ECO:0000256" key="4">
    <source>
        <dbReference type="ARBA" id="ARBA00006171"/>
    </source>
</evidence>
<accession>A0A238K166</accession>
<organism evidence="11 12">
    <name type="scientific">Ruegeria arenilitoris</name>
    <dbReference type="NCBI Taxonomy" id="1173585"/>
    <lineage>
        <taxon>Bacteria</taxon>
        <taxon>Pseudomonadati</taxon>
        <taxon>Pseudomonadota</taxon>
        <taxon>Alphaproteobacteria</taxon>
        <taxon>Rhodobacterales</taxon>
        <taxon>Roseobacteraceae</taxon>
        <taxon>Ruegeria</taxon>
    </lineage>
</organism>
<dbReference type="UniPathway" id="UPA00865">
    <property type="reaction ID" value="UER00834"/>
</dbReference>
<keyword evidence="9 10" id="KW-0119">Carbohydrate metabolism</keyword>
<dbReference type="Proteomes" id="UP000202485">
    <property type="component" value="Unassembled WGS sequence"/>
</dbReference>
<dbReference type="PRINTS" id="PR00413">
    <property type="entry name" value="HADHALOGNASE"/>
</dbReference>
<dbReference type="AlphaFoldDB" id="A0A238K166"/>
<evidence type="ECO:0000256" key="10">
    <source>
        <dbReference type="HAMAP-Rule" id="MF_00495"/>
    </source>
</evidence>
<keyword evidence="6 10" id="KW-0479">Metal-binding</keyword>
<dbReference type="NCBIfam" id="TIGR01509">
    <property type="entry name" value="HAD-SF-IA-v3"/>
    <property type="match status" value="1"/>
</dbReference>